<dbReference type="Proteomes" id="UP000684084">
    <property type="component" value="Unassembled WGS sequence"/>
</dbReference>
<protein>
    <submittedName>
        <fullName evidence="1">Uncharacterized protein</fullName>
    </submittedName>
</protein>
<dbReference type="EMBL" id="CAGKOT010000002">
    <property type="protein sequence ID" value="CAB5309225.1"/>
    <property type="molecule type" value="Genomic_DNA"/>
</dbReference>
<dbReference type="VEuPathDB" id="FungiDB:RhiirFUN_024959"/>
<proteinExistence type="predicted"/>
<dbReference type="OrthoDB" id="76567at2759"/>
<comment type="caution">
    <text evidence="1">The sequence shown here is derived from an EMBL/GenBank/DDBJ whole genome shotgun (WGS) entry which is preliminary data.</text>
</comment>
<accession>A0A915YQT1</accession>
<evidence type="ECO:0000313" key="1">
    <source>
        <dbReference type="EMBL" id="CAB5309225.1"/>
    </source>
</evidence>
<evidence type="ECO:0000313" key="2">
    <source>
        <dbReference type="Proteomes" id="UP000684084"/>
    </source>
</evidence>
<dbReference type="AlphaFoldDB" id="A0A915YQT1"/>
<organism evidence="1 2">
    <name type="scientific">Rhizophagus irregularis</name>
    <dbReference type="NCBI Taxonomy" id="588596"/>
    <lineage>
        <taxon>Eukaryota</taxon>
        <taxon>Fungi</taxon>
        <taxon>Fungi incertae sedis</taxon>
        <taxon>Mucoromycota</taxon>
        <taxon>Glomeromycotina</taxon>
        <taxon>Glomeromycetes</taxon>
        <taxon>Glomerales</taxon>
        <taxon>Glomeraceae</taxon>
        <taxon>Rhizophagus</taxon>
    </lineage>
</organism>
<name>A0A915YQT1_9GLOM</name>
<gene>
    <name evidence="1" type="ORF">CHRIB12_LOCUS1399</name>
</gene>
<sequence>MYLESSRRSSVDSLSDLTADELAFRSVLKLSMLMRKKSSLTKQMRERKNGGSTEIIKLLLTKIGVSYEEFEKKCEITNTSKYWEFQDGIVVIFELPNRDHEYAHSAFSRQFEHQDPQSTVDSCRSASMYSHVRK</sequence>
<reference evidence="1" key="1">
    <citation type="submission" date="2020-05" db="EMBL/GenBank/DDBJ databases">
        <authorList>
            <person name="Rincon C."/>
            <person name="Sanders R I."/>
            <person name="Robbins C."/>
            <person name="Chaturvedi A."/>
        </authorList>
    </citation>
    <scope>NUCLEOTIDE SEQUENCE</scope>
    <source>
        <strain evidence="1">CHB12</strain>
    </source>
</reference>